<evidence type="ECO:0000313" key="3">
    <source>
        <dbReference type="Proteomes" id="UP001153050"/>
    </source>
</evidence>
<name>A0ABM9DFH5_9HYPH</name>
<dbReference type="Pfam" id="PF14224">
    <property type="entry name" value="DUF4331"/>
    <property type="match status" value="2"/>
</dbReference>
<reference evidence="2 3" key="1">
    <citation type="submission" date="2022-03" db="EMBL/GenBank/DDBJ databases">
        <authorList>
            <person name="Brunel B."/>
        </authorList>
    </citation>
    <scope>NUCLEOTIDE SEQUENCE [LARGE SCALE GENOMIC DNA]</scope>
    <source>
        <strain evidence="2">STM5069sample</strain>
    </source>
</reference>
<dbReference type="RefSeq" id="WP_254016435.1">
    <property type="nucleotide sequence ID" value="NZ_CAKXZT010000008.1"/>
</dbReference>
<evidence type="ECO:0008006" key="4">
    <source>
        <dbReference type="Google" id="ProtNLM"/>
    </source>
</evidence>
<feature type="region of interest" description="Disordered" evidence="1">
    <location>
        <begin position="337"/>
        <end position="358"/>
    </location>
</feature>
<organism evidence="2 3">
    <name type="scientific">Mesorhizobium escarrei</name>
    <dbReference type="NCBI Taxonomy" id="666018"/>
    <lineage>
        <taxon>Bacteria</taxon>
        <taxon>Pseudomonadati</taxon>
        <taxon>Pseudomonadota</taxon>
        <taxon>Alphaproteobacteria</taxon>
        <taxon>Hyphomicrobiales</taxon>
        <taxon>Phyllobacteriaceae</taxon>
        <taxon>Mesorhizobium</taxon>
    </lineage>
</organism>
<proteinExistence type="predicted"/>
<dbReference type="InterPro" id="IPR025566">
    <property type="entry name" value="DUF4331"/>
</dbReference>
<gene>
    <name evidence="2" type="ORF">MES5069_1050009</name>
</gene>
<keyword evidence="3" id="KW-1185">Reference proteome</keyword>
<protein>
    <recommendedName>
        <fullName evidence="4">DUF4331 domain-containing protein</fullName>
    </recommendedName>
</protein>
<evidence type="ECO:0000256" key="1">
    <source>
        <dbReference type="SAM" id="MobiDB-lite"/>
    </source>
</evidence>
<evidence type="ECO:0000313" key="2">
    <source>
        <dbReference type="EMBL" id="CAH2395318.1"/>
    </source>
</evidence>
<dbReference type="EMBL" id="CAKXZT010000008">
    <property type="protein sequence ID" value="CAH2395318.1"/>
    <property type="molecule type" value="Genomic_DNA"/>
</dbReference>
<sequence length="373" mass="41328">MSDHFSGPAVLGDPAVDITDFYAFASPERPGNLVLIMNVFPMATSQSFFSDVVTHRFRMRPLTRSAEGVTCGEAEETIDIRFSDVPEGAAVQRGQIVTSNGREASFVVGKPFEQDGLRVFAGLVSDPFFMDVEATLRTDILGKLSFNTATNTVQFRDVLSIVVEVPVAPIVERFDGVTLIAAISEIVVTRRGKPIRLERLGRPEIKNVMIANSARDPRTRGVELRDLYNREDAFALSREYRSLYESRLDANLAFWDGLDGKTAWPSGSDGRHPLRNLLMDDFLMLDLGQVFAPGSFLDIERALIDNRPHESAGGRWLDDDILDELLTLLANGGRGERLGDGVDAPTKPASPTFPYVREPNRRADLPLPEFLRS</sequence>
<comment type="caution">
    <text evidence="2">The sequence shown here is derived from an EMBL/GenBank/DDBJ whole genome shotgun (WGS) entry which is preliminary data.</text>
</comment>
<accession>A0ABM9DFH5</accession>
<dbReference type="Proteomes" id="UP001153050">
    <property type="component" value="Unassembled WGS sequence"/>
</dbReference>